<evidence type="ECO:0000313" key="2">
    <source>
        <dbReference type="Proteomes" id="UP000224460"/>
    </source>
</evidence>
<proteinExistence type="predicted"/>
<dbReference type="EMBL" id="PEDL01000012">
    <property type="protein sequence ID" value="PHV70309.1"/>
    <property type="molecule type" value="Genomic_DNA"/>
</dbReference>
<evidence type="ECO:0000313" key="1">
    <source>
        <dbReference type="EMBL" id="PHV70309.1"/>
    </source>
</evidence>
<gene>
    <name evidence="1" type="ORF">CS063_11615</name>
</gene>
<keyword evidence="2" id="KW-1185">Reference proteome</keyword>
<name>A0AC61DAI3_9FIRM</name>
<comment type="caution">
    <text evidence="1">The sequence shown here is derived from an EMBL/GenBank/DDBJ whole genome shotgun (WGS) entry which is preliminary data.</text>
</comment>
<reference evidence="1" key="1">
    <citation type="submission" date="2017-10" db="EMBL/GenBank/DDBJ databases">
        <title>Genome sequence of cellulolytic Lachnospiraceae bacterium XHS1971 isolated from hotspring sediment.</title>
        <authorList>
            <person name="Vasudevan G."/>
            <person name="Joshi A.J."/>
            <person name="Hivarkar S."/>
            <person name="Lanjekar V.B."/>
            <person name="Dhakephalkar P.K."/>
            <person name="Dagar S."/>
        </authorList>
    </citation>
    <scope>NUCLEOTIDE SEQUENCE</scope>
    <source>
        <strain evidence="1">XHS1971</strain>
    </source>
</reference>
<sequence>MNHIWINTDKLLCGMVIAESVHLPNGQVLLGKNTLITTRSILKLKLLSIPSVCITAESANPKLQETTLSYIEKVRNTEDFKHFNKNFEQGVHSIKHSLNEVVKRNAEIDVNKLIKDVEQVISQTPNKLYIFNMLHCMRDYDDLTYVHSFNVSLICSVFGHWLKMSAEDIRVLTLCGLLHDIGKLLIPQSIITKPSKLTSKEYEIVKKHTILGYDILKDKKIDNRIKEVALMHHEKCDGSGYPRGLVGEQISSFAKIVAVADVYDAMTSNRIYRQGLCPFEVISIFEDEGLSKYDPSYLLPFLESTVQSYIHQTVRLNNGQTGELIMINKLDLAHPVVHTNESFIDLSKNRHLKVEAIV</sequence>
<protein>
    <submittedName>
        <fullName evidence="1">Transcriptional regulator</fullName>
    </submittedName>
</protein>
<accession>A0AC61DAI3</accession>
<organism evidence="1 2">
    <name type="scientific">Sporanaerobium hydrogeniformans</name>
    <dbReference type="NCBI Taxonomy" id="3072179"/>
    <lineage>
        <taxon>Bacteria</taxon>
        <taxon>Bacillati</taxon>
        <taxon>Bacillota</taxon>
        <taxon>Clostridia</taxon>
        <taxon>Lachnospirales</taxon>
        <taxon>Lachnospiraceae</taxon>
        <taxon>Sporanaerobium</taxon>
    </lineage>
</organism>
<dbReference type="Proteomes" id="UP000224460">
    <property type="component" value="Unassembled WGS sequence"/>
</dbReference>